<keyword evidence="2" id="KW-0812">Transmembrane</keyword>
<comment type="subcellular location">
    <subcellularLocation>
        <location evidence="1">Membrane</location>
        <topology evidence="1">Multi-pass membrane protein</topology>
    </subcellularLocation>
</comment>
<evidence type="ECO:0000256" key="4">
    <source>
        <dbReference type="ARBA" id="ARBA00023136"/>
    </source>
</evidence>
<dbReference type="PANTHER" id="PTHR43394">
    <property type="entry name" value="ATP-DEPENDENT PERMEASE MDL1, MITOCHONDRIAL"/>
    <property type="match status" value="1"/>
</dbReference>
<evidence type="ECO:0000256" key="2">
    <source>
        <dbReference type="ARBA" id="ARBA00022692"/>
    </source>
</evidence>
<feature type="non-terminal residue" evidence="5">
    <location>
        <position position="141"/>
    </location>
</feature>
<dbReference type="AlphaFoldDB" id="A0A443RU27"/>
<dbReference type="EMBL" id="NCKV01035693">
    <property type="protein sequence ID" value="RWS18695.1"/>
    <property type="molecule type" value="Genomic_DNA"/>
</dbReference>
<dbReference type="PANTHER" id="PTHR43394:SF18">
    <property type="entry name" value="ABC TRANSPORTER B FAMILY MEMBER 11-LIKE"/>
    <property type="match status" value="1"/>
</dbReference>
<organism evidence="5 6">
    <name type="scientific">Leptotrombidium deliense</name>
    <dbReference type="NCBI Taxonomy" id="299467"/>
    <lineage>
        <taxon>Eukaryota</taxon>
        <taxon>Metazoa</taxon>
        <taxon>Ecdysozoa</taxon>
        <taxon>Arthropoda</taxon>
        <taxon>Chelicerata</taxon>
        <taxon>Arachnida</taxon>
        <taxon>Acari</taxon>
        <taxon>Acariformes</taxon>
        <taxon>Trombidiformes</taxon>
        <taxon>Prostigmata</taxon>
        <taxon>Anystina</taxon>
        <taxon>Parasitengona</taxon>
        <taxon>Trombiculoidea</taxon>
        <taxon>Trombiculidae</taxon>
        <taxon>Leptotrombidium</taxon>
    </lineage>
</organism>
<comment type="caution">
    <text evidence="5">The sequence shown here is derived from an EMBL/GenBank/DDBJ whole genome shotgun (WGS) entry which is preliminary data.</text>
</comment>
<keyword evidence="4" id="KW-0472">Membrane</keyword>
<dbReference type="InterPro" id="IPR039421">
    <property type="entry name" value="Type_1_exporter"/>
</dbReference>
<keyword evidence="3" id="KW-1133">Transmembrane helix</keyword>
<dbReference type="SUPFAM" id="SSF90123">
    <property type="entry name" value="ABC transporter transmembrane region"/>
    <property type="match status" value="1"/>
</dbReference>
<dbReference type="OrthoDB" id="6500128at2759"/>
<keyword evidence="6" id="KW-1185">Reference proteome</keyword>
<protein>
    <submittedName>
        <fullName evidence="5">Multidrug resistance protein 1-like protein</fullName>
    </submittedName>
</protein>
<accession>A0A443RU27</accession>
<evidence type="ECO:0000256" key="3">
    <source>
        <dbReference type="ARBA" id="ARBA00022989"/>
    </source>
</evidence>
<evidence type="ECO:0000313" key="5">
    <source>
        <dbReference type="EMBL" id="RWS18695.1"/>
    </source>
</evidence>
<reference evidence="5 6" key="1">
    <citation type="journal article" date="2018" name="Gigascience">
        <title>Genomes of trombidid mites reveal novel predicted allergens and laterally-transferred genes associated with secondary metabolism.</title>
        <authorList>
            <person name="Dong X."/>
            <person name="Chaisiri K."/>
            <person name="Xia D."/>
            <person name="Armstrong S.D."/>
            <person name="Fang Y."/>
            <person name="Donnelly M.J."/>
            <person name="Kadowaki T."/>
            <person name="McGarry J.W."/>
            <person name="Darby A.C."/>
            <person name="Makepeace B.L."/>
        </authorList>
    </citation>
    <scope>NUCLEOTIDE SEQUENCE [LARGE SCALE GENOMIC DNA]</scope>
    <source>
        <strain evidence="5">UoL-UT</strain>
    </source>
</reference>
<dbReference type="STRING" id="299467.A0A443RU27"/>
<sequence>MAAQLNSSSNAKEGATNVDVEALSSNRTVASLRTENTFYARYENELIMQYKRTNFAGGFWYRSLLIIKGAIEYHDVFKVVEGIVYGTSLLRQAVAFSSDYQRGKRAAVRIFKLLLRKPKVIVDNNSGMKLKSLEGKVQFNN</sequence>
<dbReference type="GO" id="GO:0005524">
    <property type="term" value="F:ATP binding"/>
    <property type="evidence" value="ECO:0007669"/>
    <property type="project" value="InterPro"/>
</dbReference>
<dbReference type="Proteomes" id="UP000288716">
    <property type="component" value="Unassembled WGS sequence"/>
</dbReference>
<evidence type="ECO:0000313" key="6">
    <source>
        <dbReference type="Proteomes" id="UP000288716"/>
    </source>
</evidence>
<dbReference type="GO" id="GO:0015421">
    <property type="term" value="F:ABC-type oligopeptide transporter activity"/>
    <property type="evidence" value="ECO:0007669"/>
    <property type="project" value="TreeGrafter"/>
</dbReference>
<dbReference type="GO" id="GO:0005743">
    <property type="term" value="C:mitochondrial inner membrane"/>
    <property type="evidence" value="ECO:0007669"/>
    <property type="project" value="TreeGrafter"/>
</dbReference>
<name>A0A443RU27_9ACAR</name>
<dbReference type="GO" id="GO:0090374">
    <property type="term" value="P:oligopeptide export from mitochondrion"/>
    <property type="evidence" value="ECO:0007669"/>
    <property type="project" value="TreeGrafter"/>
</dbReference>
<evidence type="ECO:0000256" key="1">
    <source>
        <dbReference type="ARBA" id="ARBA00004141"/>
    </source>
</evidence>
<dbReference type="InterPro" id="IPR036640">
    <property type="entry name" value="ABC1_TM_sf"/>
</dbReference>
<dbReference type="Gene3D" id="1.20.1560.10">
    <property type="entry name" value="ABC transporter type 1, transmembrane domain"/>
    <property type="match status" value="1"/>
</dbReference>
<dbReference type="VEuPathDB" id="VectorBase:LDEU013345"/>
<gene>
    <name evidence="5" type="ORF">B4U80_14570</name>
</gene>
<proteinExistence type="predicted"/>